<feature type="transmembrane region" description="Helical" evidence="7">
    <location>
        <begin position="155"/>
        <end position="173"/>
    </location>
</feature>
<dbReference type="EMBL" id="JAGQFT020000005">
    <property type="protein sequence ID" value="MBS7457425.1"/>
    <property type="molecule type" value="Genomic_DNA"/>
</dbReference>
<dbReference type="Gene3D" id="2.60.40.10">
    <property type="entry name" value="Immunoglobulins"/>
    <property type="match status" value="1"/>
</dbReference>
<dbReference type="InterPro" id="IPR032879">
    <property type="entry name" value="FixG_C"/>
</dbReference>
<evidence type="ECO:0000259" key="8">
    <source>
        <dbReference type="PROSITE" id="PS51379"/>
    </source>
</evidence>
<dbReference type="InterPro" id="IPR051684">
    <property type="entry name" value="Electron_Trans/Redox"/>
</dbReference>
<evidence type="ECO:0000256" key="5">
    <source>
        <dbReference type="ARBA" id="ARBA00023004"/>
    </source>
</evidence>
<dbReference type="AlphaFoldDB" id="A0A8J8AYJ5"/>
<keyword evidence="7" id="KW-0472">Membrane</keyword>
<keyword evidence="7" id="KW-0812">Transmembrane</keyword>
<dbReference type="GO" id="GO:0005886">
    <property type="term" value="C:plasma membrane"/>
    <property type="evidence" value="ECO:0007669"/>
    <property type="project" value="TreeGrafter"/>
</dbReference>
<feature type="transmembrane region" description="Helical" evidence="7">
    <location>
        <begin position="82"/>
        <end position="103"/>
    </location>
</feature>
<dbReference type="EMBL" id="JAGQFT010000071">
    <property type="protein sequence ID" value="MBR0562734.1"/>
    <property type="molecule type" value="Genomic_DNA"/>
</dbReference>
<feature type="transmembrane region" description="Helical" evidence="7">
    <location>
        <begin position="193"/>
        <end position="210"/>
    </location>
</feature>
<dbReference type="PANTHER" id="PTHR30176:SF3">
    <property type="entry name" value="FERREDOXIN-TYPE PROTEIN NAPH"/>
    <property type="match status" value="1"/>
</dbReference>
<evidence type="ECO:0000256" key="4">
    <source>
        <dbReference type="ARBA" id="ARBA00022982"/>
    </source>
</evidence>
<feature type="transmembrane region" description="Helical" evidence="7">
    <location>
        <begin position="35"/>
        <end position="53"/>
    </location>
</feature>
<organism evidence="9">
    <name type="scientific">Coralloluteibacterium stylophorae</name>
    <dbReference type="NCBI Taxonomy" id="1776034"/>
    <lineage>
        <taxon>Bacteria</taxon>
        <taxon>Pseudomonadati</taxon>
        <taxon>Pseudomonadota</taxon>
        <taxon>Gammaproteobacteria</taxon>
        <taxon>Lysobacterales</taxon>
        <taxon>Lysobacteraceae</taxon>
        <taxon>Coralloluteibacterium</taxon>
    </lineage>
</organism>
<evidence type="ECO:0000256" key="6">
    <source>
        <dbReference type="ARBA" id="ARBA00023014"/>
    </source>
</evidence>
<sequence>MAKKIDLALLDTPSSLYVSEAKVYPREVRGRYDTLRRAATVWLLGMYYLFPWLRIEGRQAVLFDLPARKFHVFGLTFWPQDFLFLALLLIIAALALFFFTALAGRLWCGYACPQTVWTEVFLAMERWTEGDRARRMKLDAAPWSREKLARKGAKHLLWAVFALWTGFTFVGFFTPITDLAARALPFAWSGWETFWVLFYALATWGNAGFLREQVCKYMCPYARFQSAMFDRNTLLVAYDPMRGEPRGPRKRGLGSVLERGRGLLANALAYDYVFRAAQHPSAASNRAQALGTITFDAREAEPLPAFSPAELGDCIDCTMCVQVCPTGIDIRNGLQYECIACGACVDACDGVMAKMGYPRGLIRHTTQNALEGAPTRLLRPRVLVYGLLLLGLCGAWAWGVAHRSALTVDVLRDRNSLYRATPAGPENDYMLKLVNRTDAATTVRVAASSPDLALGVRGTASARLGPQEVVSLPVTLAAPADTRGRHAARFTVTTTDGDTEVVVDSSFFGPL</sequence>
<dbReference type="InterPro" id="IPR017896">
    <property type="entry name" value="4Fe4S_Fe-S-bd"/>
</dbReference>
<reference evidence="10 11" key="1">
    <citation type="journal article" date="2021" name="Microbiol. Resour. Announc.">
        <title>Draft Genome Sequence of Coralloluteibacterium stylophorae LMG 29479T.</title>
        <authorList>
            <person name="Karlyshev A.V."/>
            <person name="Kudryashova E.B."/>
            <person name="Ariskina E.V."/>
            <person name="Conroy A.P."/>
            <person name="Abidueva E.Y."/>
        </authorList>
    </citation>
    <scope>NUCLEOTIDE SEQUENCE [LARGE SCALE GENOMIC DNA]</scope>
    <source>
        <strain evidence="10 11">LMG 29479</strain>
    </source>
</reference>
<dbReference type="PROSITE" id="PS51379">
    <property type="entry name" value="4FE4S_FER_2"/>
    <property type="match status" value="1"/>
</dbReference>
<evidence type="ECO:0000256" key="3">
    <source>
        <dbReference type="ARBA" id="ARBA00022723"/>
    </source>
</evidence>
<gene>
    <name evidence="10" type="ORF">KB893_009790</name>
    <name evidence="9" type="ORF">KB893_09435</name>
</gene>
<protein>
    <submittedName>
        <fullName evidence="9">4Fe-4S binding protein</fullName>
    </submittedName>
</protein>
<keyword evidence="5" id="KW-0408">Iron</keyword>
<dbReference type="InterPro" id="IPR013783">
    <property type="entry name" value="Ig-like_fold"/>
</dbReference>
<dbReference type="SUPFAM" id="SSF54862">
    <property type="entry name" value="4Fe-4S ferredoxins"/>
    <property type="match status" value="1"/>
</dbReference>
<keyword evidence="4" id="KW-0249">Electron transport</keyword>
<dbReference type="Pfam" id="PF11614">
    <property type="entry name" value="FixG_C"/>
    <property type="match status" value="1"/>
</dbReference>
<evidence type="ECO:0000313" key="11">
    <source>
        <dbReference type="Proteomes" id="UP000675747"/>
    </source>
</evidence>
<keyword evidence="6" id="KW-0411">Iron-sulfur</keyword>
<dbReference type="Proteomes" id="UP000675747">
    <property type="component" value="Unassembled WGS sequence"/>
</dbReference>
<name>A0A8J8AYJ5_9GAMM</name>
<feature type="domain" description="4Fe-4S ferredoxin-type" evidence="8">
    <location>
        <begin position="302"/>
        <end position="333"/>
    </location>
</feature>
<comment type="caution">
    <text evidence="9">The sequence shown here is derived from an EMBL/GenBank/DDBJ whole genome shotgun (WGS) entry which is preliminary data.</text>
</comment>
<evidence type="ECO:0000256" key="2">
    <source>
        <dbReference type="ARBA" id="ARBA00022485"/>
    </source>
</evidence>
<proteinExistence type="predicted"/>
<keyword evidence="7" id="KW-1133">Transmembrane helix</keyword>
<feature type="transmembrane region" description="Helical" evidence="7">
    <location>
        <begin position="382"/>
        <end position="401"/>
    </location>
</feature>
<evidence type="ECO:0000313" key="10">
    <source>
        <dbReference type="EMBL" id="MBS7457425.1"/>
    </source>
</evidence>
<accession>A0A8J8AYJ5</accession>
<reference evidence="9" key="2">
    <citation type="submission" date="2021-04" db="EMBL/GenBank/DDBJ databases">
        <authorList>
            <person name="Karlyshev A.V."/>
        </authorList>
    </citation>
    <scope>NUCLEOTIDE SEQUENCE</scope>
    <source>
        <strain evidence="9">LMG 29479</strain>
    </source>
</reference>
<dbReference type="Pfam" id="PF12801">
    <property type="entry name" value="Fer4_5"/>
    <property type="match status" value="1"/>
</dbReference>
<dbReference type="PROSITE" id="PS00198">
    <property type="entry name" value="4FE4S_FER_1"/>
    <property type="match status" value="1"/>
</dbReference>
<dbReference type="GO" id="GO:0046872">
    <property type="term" value="F:metal ion binding"/>
    <property type="evidence" value="ECO:0007669"/>
    <property type="project" value="UniProtKB-KW"/>
</dbReference>
<evidence type="ECO:0000256" key="1">
    <source>
        <dbReference type="ARBA" id="ARBA00022448"/>
    </source>
</evidence>
<keyword evidence="11" id="KW-1185">Reference proteome</keyword>
<dbReference type="InterPro" id="IPR017900">
    <property type="entry name" value="4Fe4S_Fe_S_CS"/>
</dbReference>
<dbReference type="Pfam" id="PF13746">
    <property type="entry name" value="Fer4_18"/>
    <property type="match status" value="2"/>
</dbReference>
<dbReference type="RefSeq" id="WP_211926674.1">
    <property type="nucleotide sequence ID" value="NZ_JAGQFT020000005.1"/>
</dbReference>
<keyword evidence="2" id="KW-0004">4Fe-4S</keyword>
<keyword evidence="3" id="KW-0479">Metal-binding</keyword>
<evidence type="ECO:0000313" key="9">
    <source>
        <dbReference type="EMBL" id="MBR0562734.1"/>
    </source>
</evidence>
<keyword evidence="1" id="KW-0813">Transport</keyword>
<evidence type="ECO:0000256" key="7">
    <source>
        <dbReference type="SAM" id="Phobius"/>
    </source>
</evidence>
<dbReference type="PANTHER" id="PTHR30176">
    <property type="entry name" value="FERREDOXIN-TYPE PROTEIN NAPH"/>
    <property type="match status" value="1"/>
</dbReference>
<dbReference type="GO" id="GO:0051539">
    <property type="term" value="F:4 iron, 4 sulfur cluster binding"/>
    <property type="evidence" value="ECO:0007669"/>
    <property type="project" value="UniProtKB-KW"/>
</dbReference>